<organism evidence="2 3">
    <name type="scientific">Aquibaculum arenosum</name>
    <dbReference type="NCBI Taxonomy" id="3032591"/>
    <lineage>
        <taxon>Bacteria</taxon>
        <taxon>Pseudomonadati</taxon>
        <taxon>Pseudomonadota</taxon>
        <taxon>Alphaproteobacteria</taxon>
        <taxon>Rhodospirillales</taxon>
        <taxon>Rhodovibrionaceae</taxon>
        <taxon>Aquibaculum</taxon>
    </lineage>
</organism>
<dbReference type="RefSeq" id="WP_275819827.1">
    <property type="nucleotide sequence ID" value="NZ_JARHUD010000001.1"/>
</dbReference>
<dbReference type="InterPro" id="IPR036249">
    <property type="entry name" value="Thioredoxin-like_sf"/>
</dbReference>
<accession>A0ABT5YJF8</accession>
<dbReference type="InterPro" id="IPR004045">
    <property type="entry name" value="Glutathione_S-Trfase_N"/>
</dbReference>
<sequence length="217" mass="23963">MTANGMTLVIANKNYSSWSMRAGLAVALTPVEVREVVVPLDEPDTRAAILAHSPSGRVPALVDGPVTVWDSLAICEYLAERFPGAGLWPEHTQARAVARAVCAEMHSGFEALRTECSMDLRRRGRSPRGPNWRPDAERIVTLWEDCLARFGGSEGFLFGRPGIADCFYAPVVSRFITYDLPLSSVAADYARRIQDWSPYRAWADAAAQEPWDLGDDH</sequence>
<dbReference type="SUPFAM" id="SSF47616">
    <property type="entry name" value="GST C-terminal domain-like"/>
    <property type="match status" value="1"/>
</dbReference>
<dbReference type="InterPro" id="IPR036282">
    <property type="entry name" value="Glutathione-S-Trfase_C_sf"/>
</dbReference>
<keyword evidence="3" id="KW-1185">Reference proteome</keyword>
<dbReference type="CDD" id="cd03043">
    <property type="entry name" value="GST_N_1"/>
    <property type="match status" value="1"/>
</dbReference>
<dbReference type="Proteomes" id="UP001215503">
    <property type="component" value="Unassembled WGS sequence"/>
</dbReference>
<name>A0ABT5YJF8_9PROT</name>
<dbReference type="Pfam" id="PF13410">
    <property type="entry name" value="GST_C_2"/>
    <property type="match status" value="1"/>
</dbReference>
<dbReference type="EMBL" id="JARHUD010000001">
    <property type="protein sequence ID" value="MDF2094915.1"/>
    <property type="molecule type" value="Genomic_DNA"/>
</dbReference>
<comment type="caution">
    <text evidence="2">The sequence shown here is derived from an EMBL/GenBank/DDBJ whole genome shotgun (WGS) entry which is preliminary data.</text>
</comment>
<reference evidence="2 3" key="1">
    <citation type="submission" date="2023-03" db="EMBL/GenBank/DDBJ databases">
        <title>Fodinicurvata sp. CAU 1616 isolated from sea sendiment.</title>
        <authorList>
            <person name="Kim W."/>
        </authorList>
    </citation>
    <scope>NUCLEOTIDE SEQUENCE [LARGE SCALE GENOMIC DNA]</scope>
    <source>
        <strain evidence="2 3">CAU 1616</strain>
    </source>
</reference>
<dbReference type="PANTHER" id="PTHR42673">
    <property type="entry name" value="MALEYLACETOACETATE ISOMERASE"/>
    <property type="match status" value="1"/>
</dbReference>
<dbReference type="PANTHER" id="PTHR42673:SF4">
    <property type="entry name" value="MALEYLACETOACETATE ISOMERASE"/>
    <property type="match status" value="1"/>
</dbReference>
<evidence type="ECO:0000259" key="1">
    <source>
        <dbReference type="PROSITE" id="PS50404"/>
    </source>
</evidence>
<protein>
    <submittedName>
        <fullName evidence="2">Glutathione S-transferase family protein</fullName>
    </submittedName>
</protein>
<gene>
    <name evidence="2" type="ORF">P2G67_02865</name>
</gene>
<dbReference type="CDD" id="cd03194">
    <property type="entry name" value="GST_C_3"/>
    <property type="match status" value="1"/>
</dbReference>
<dbReference type="PROSITE" id="PS50404">
    <property type="entry name" value="GST_NTER"/>
    <property type="match status" value="1"/>
</dbReference>
<feature type="domain" description="GST N-terminal" evidence="1">
    <location>
        <begin position="6"/>
        <end position="86"/>
    </location>
</feature>
<dbReference type="Gene3D" id="1.20.1050.10">
    <property type="match status" value="1"/>
</dbReference>
<dbReference type="Gene3D" id="3.40.30.10">
    <property type="entry name" value="Glutaredoxin"/>
    <property type="match status" value="1"/>
</dbReference>
<evidence type="ECO:0000313" key="3">
    <source>
        <dbReference type="Proteomes" id="UP001215503"/>
    </source>
</evidence>
<dbReference type="Pfam" id="PF13409">
    <property type="entry name" value="GST_N_2"/>
    <property type="match status" value="1"/>
</dbReference>
<proteinExistence type="predicted"/>
<dbReference type="SUPFAM" id="SSF52833">
    <property type="entry name" value="Thioredoxin-like"/>
    <property type="match status" value="1"/>
</dbReference>
<evidence type="ECO:0000313" key="2">
    <source>
        <dbReference type="EMBL" id="MDF2094915.1"/>
    </source>
</evidence>